<reference evidence="11 12" key="1">
    <citation type="journal article" date="2016" name="Nat. Commun.">
        <title>Thousands of microbial genomes shed light on interconnected biogeochemical processes in an aquifer system.</title>
        <authorList>
            <person name="Anantharaman K."/>
            <person name="Brown C.T."/>
            <person name="Hug L.A."/>
            <person name="Sharon I."/>
            <person name="Castelle C.J."/>
            <person name="Probst A.J."/>
            <person name="Thomas B.C."/>
            <person name="Singh A."/>
            <person name="Wilkins M.J."/>
            <person name="Karaoz U."/>
            <person name="Brodie E.L."/>
            <person name="Williams K.H."/>
            <person name="Hubbard S.S."/>
            <person name="Banfield J.F."/>
        </authorList>
    </citation>
    <scope>NUCLEOTIDE SEQUENCE [LARGE SCALE GENOMIC DNA]</scope>
</reference>
<dbReference type="PANTHER" id="PTHR11777">
    <property type="entry name" value="ALANYL-TRNA SYNTHETASE"/>
    <property type="match status" value="1"/>
</dbReference>
<evidence type="ECO:0000256" key="7">
    <source>
        <dbReference type="ARBA" id="ARBA00022884"/>
    </source>
</evidence>
<dbReference type="InterPro" id="IPR018165">
    <property type="entry name" value="Ala-tRNA-synth_IIc_core"/>
</dbReference>
<dbReference type="GO" id="GO:0005737">
    <property type="term" value="C:cytoplasm"/>
    <property type="evidence" value="ECO:0007669"/>
    <property type="project" value="InterPro"/>
</dbReference>
<evidence type="ECO:0000256" key="2">
    <source>
        <dbReference type="ARBA" id="ARBA00013168"/>
    </source>
</evidence>
<proteinExistence type="inferred from homology"/>
<dbReference type="EC" id="6.1.1.7" evidence="2"/>
<evidence type="ECO:0000259" key="10">
    <source>
        <dbReference type="PROSITE" id="PS50860"/>
    </source>
</evidence>
<protein>
    <recommendedName>
        <fullName evidence="2">alanine--tRNA ligase</fullName>
        <ecNumber evidence="2">6.1.1.7</ecNumber>
    </recommendedName>
</protein>
<evidence type="ECO:0000256" key="6">
    <source>
        <dbReference type="ARBA" id="ARBA00022840"/>
    </source>
</evidence>
<dbReference type="GO" id="GO:0005524">
    <property type="term" value="F:ATP binding"/>
    <property type="evidence" value="ECO:0007669"/>
    <property type="project" value="UniProtKB-KW"/>
</dbReference>
<dbReference type="GO" id="GO:0006419">
    <property type="term" value="P:alanyl-tRNA aminoacylation"/>
    <property type="evidence" value="ECO:0007669"/>
    <property type="project" value="InterPro"/>
</dbReference>
<evidence type="ECO:0000313" key="11">
    <source>
        <dbReference type="EMBL" id="OHA13157.1"/>
    </source>
</evidence>
<comment type="caution">
    <text evidence="11">The sequence shown here is derived from an EMBL/GenBank/DDBJ whole genome shotgun (WGS) entry which is preliminary data.</text>
</comment>
<dbReference type="PRINTS" id="PR00980">
    <property type="entry name" value="TRNASYNTHALA"/>
</dbReference>
<keyword evidence="5" id="KW-0547">Nucleotide-binding</keyword>
<dbReference type="SUPFAM" id="SSF55681">
    <property type="entry name" value="Class II aaRS and biotin synthetases"/>
    <property type="match status" value="1"/>
</dbReference>
<evidence type="ECO:0000256" key="8">
    <source>
        <dbReference type="ARBA" id="ARBA00022917"/>
    </source>
</evidence>
<gene>
    <name evidence="11" type="ORF">A3G49_02215</name>
</gene>
<organism evidence="11 12">
    <name type="scientific">Candidatus Sungbacteria bacterium RIFCSPLOWO2_12_FULL_41_11</name>
    <dbReference type="NCBI Taxonomy" id="1802286"/>
    <lineage>
        <taxon>Bacteria</taxon>
        <taxon>Candidatus Sungiibacteriota</taxon>
    </lineage>
</organism>
<dbReference type="GO" id="GO:0000049">
    <property type="term" value="F:tRNA binding"/>
    <property type="evidence" value="ECO:0007669"/>
    <property type="project" value="UniProtKB-KW"/>
</dbReference>
<keyword evidence="6" id="KW-0067">ATP-binding</keyword>
<sequence length="439" mass="50315">MKSHDLKRRFFEFFERREHIFVPSAPLIFDNQKKLLTSSGIEYFEKYFKSEINPLDDPEPRLNKPLGAPNAVSSQYCFRPEDAENVGDNSHLTFFEMLTALTFGGYKKQTAIKITSDFFKNLNIFIDYVTIFSGGSGFSLDKDSEYIWKELGATYIQRLGLKENFWGPAGDEGICGSTSEIYIKDIGVWNVVFVDYYFPDTHKKLISGKNIRKIERLDVQGIASVTGLERLTAVANGKSNVFETDIFDGLFLPLQNTALTERQKRIAVDHLRAVCFLANEIPAGESEQLLKIGIRNLLRRLFVYERLIKITEGLFEEIIEKMVKLYNSDFKNPADSIRIINDIIKKERLGFTEMMAKGLKELLKKKSENSLIDAPIAFYFYEKFGLPFESIKEFSGVGAKNLTREDFENELKKHQIVSGKLEEKSGIGSRIKELWSKIP</sequence>
<dbReference type="AlphaFoldDB" id="A0A1G2LNF6"/>
<name>A0A1G2LNF6_9BACT</name>
<dbReference type="InterPro" id="IPR018164">
    <property type="entry name" value="Ala-tRNA-synth_IIc_N"/>
</dbReference>
<keyword evidence="3" id="KW-0820">tRNA-binding</keyword>
<accession>A0A1G2LNF6</accession>
<dbReference type="Proteomes" id="UP000177171">
    <property type="component" value="Unassembled WGS sequence"/>
</dbReference>
<evidence type="ECO:0000256" key="4">
    <source>
        <dbReference type="ARBA" id="ARBA00022598"/>
    </source>
</evidence>
<evidence type="ECO:0000256" key="1">
    <source>
        <dbReference type="ARBA" id="ARBA00008226"/>
    </source>
</evidence>
<keyword evidence="7" id="KW-0694">RNA-binding</keyword>
<dbReference type="InterPro" id="IPR050058">
    <property type="entry name" value="Ala-tRNA_ligase"/>
</dbReference>
<feature type="domain" description="Alanyl-transfer RNA synthetases family profile" evidence="10">
    <location>
        <begin position="1"/>
        <end position="439"/>
    </location>
</feature>
<evidence type="ECO:0000256" key="5">
    <source>
        <dbReference type="ARBA" id="ARBA00022741"/>
    </source>
</evidence>
<dbReference type="InterPro" id="IPR045864">
    <property type="entry name" value="aa-tRNA-synth_II/BPL/LPL"/>
</dbReference>
<dbReference type="GO" id="GO:0002161">
    <property type="term" value="F:aminoacyl-tRNA deacylase activity"/>
    <property type="evidence" value="ECO:0007669"/>
    <property type="project" value="TreeGrafter"/>
</dbReference>
<evidence type="ECO:0000256" key="9">
    <source>
        <dbReference type="ARBA" id="ARBA00023146"/>
    </source>
</evidence>
<keyword evidence="8" id="KW-0648">Protein biosynthesis</keyword>
<dbReference type="EMBL" id="MHQY01000033">
    <property type="protein sequence ID" value="OHA13157.1"/>
    <property type="molecule type" value="Genomic_DNA"/>
</dbReference>
<dbReference type="InterPro" id="IPR018162">
    <property type="entry name" value="Ala-tRNA-ligase_IIc_anticod-bd"/>
</dbReference>
<dbReference type="Pfam" id="PF01411">
    <property type="entry name" value="tRNA-synt_2c"/>
    <property type="match status" value="1"/>
</dbReference>
<evidence type="ECO:0000313" key="12">
    <source>
        <dbReference type="Proteomes" id="UP000177171"/>
    </source>
</evidence>
<dbReference type="PROSITE" id="PS50860">
    <property type="entry name" value="AA_TRNA_LIGASE_II_ALA"/>
    <property type="match status" value="1"/>
</dbReference>
<dbReference type="PANTHER" id="PTHR11777:SF9">
    <property type="entry name" value="ALANINE--TRNA LIGASE, CYTOPLASMIC"/>
    <property type="match status" value="1"/>
</dbReference>
<dbReference type="SUPFAM" id="SSF101353">
    <property type="entry name" value="Putative anticodon-binding domain of alanyl-tRNA synthetase (AlaRS)"/>
    <property type="match status" value="1"/>
</dbReference>
<comment type="similarity">
    <text evidence="1">Belongs to the class-II aminoacyl-tRNA synthetase family.</text>
</comment>
<dbReference type="InterPro" id="IPR002318">
    <property type="entry name" value="Ala-tRNA-lgiase_IIc"/>
</dbReference>
<dbReference type="Gene3D" id="3.30.930.10">
    <property type="entry name" value="Bira Bifunctional Protein, Domain 2"/>
    <property type="match status" value="1"/>
</dbReference>
<dbReference type="GO" id="GO:0004813">
    <property type="term" value="F:alanine-tRNA ligase activity"/>
    <property type="evidence" value="ECO:0007669"/>
    <property type="project" value="UniProtKB-EC"/>
</dbReference>
<keyword evidence="4" id="KW-0436">Ligase</keyword>
<keyword evidence="9" id="KW-0030">Aminoacyl-tRNA synthetase</keyword>
<evidence type="ECO:0000256" key="3">
    <source>
        <dbReference type="ARBA" id="ARBA00022555"/>
    </source>
</evidence>